<protein>
    <submittedName>
        <fullName evidence="6">LysR family transcriptional regulator</fullName>
    </submittedName>
</protein>
<dbReference type="InterPro" id="IPR036390">
    <property type="entry name" value="WH_DNA-bd_sf"/>
</dbReference>
<dbReference type="InterPro" id="IPR000847">
    <property type="entry name" value="LysR_HTH_N"/>
</dbReference>
<dbReference type="EMBL" id="DVHE01000063">
    <property type="protein sequence ID" value="HIR51276.1"/>
    <property type="molecule type" value="Genomic_DNA"/>
</dbReference>
<dbReference type="Gene3D" id="3.40.190.290">
    <property type="match status" value="1"/>
</dbReference>
<proteinExistence type="inferred from homology"/>
<dbReference type="InterPro" id="IPR050950">
    <property type="entry name" value="HTH-type_LysR_regulators"/>
</dbReference>
<dbReference type="PANTHER" id="PTHR30419">
    <property type="entry name" value="HTH-TYPE TRANSCRIPTIONAL REGULATOR YBHD"/>
    <property type="match status" value="1"/>
</dbReference>
<evidence type="ECO:0000256" key="2">
    <source>
        <dbReference type="ARBA" id="ARBA00023015"/>
    </source>
</evidence>
<evidence type="ECO:0000313" key="7">
    <source>
        <dbReference type="Proteomes" id="UP000824239"/>
    </source>
</evidence>
<evidence type="ECO:0000313" key="6">
    <source>
        <dbReference type="EMBL" id="HIR51276.1"/>
    </source>
</evidence>
<keyword evidence="3" id="KW-0238">DNA-binding</keyword>
<dbReference type="Gene3D" id="1.10.10.10">
    <property type="entry name" value="Winged helix-like DNA-binding domain superfamily/Winged helix DNA-binding domain"/>
    <property type="match status" value="1"/>
</dbReference>
<dbReference type="GO" id="GO:0005829">
    <property type="term" value="C:cytosol"/>
    <property type="evidence" value="ECO:0007669"/>
    <property type="project" value="TreeGrafter"/>
</dbReference>
<name>A0A9D1IX35_9FIRM</name>
<reference evidence="6" key="1">
    <citation type="submission" date="2020-10" db="EMBL/GenBank/DDBJ databases">
        <authorList>
            <person name="Gilroy R."/>
        </authorList>
    </citation>
    <scope>NUCLEOTIDE SEQUENCE</scope>
    <source>
        <strain evidence="6">ChiBcec15-4380</strain>
    </source>
</reference>
<organism evidence="6 7">
    <name type="scientific">Candidatus Avoscillospira avicola</name>
    <dbReference type="NCBI Taxonomy" id="2840706"/>
    <lineage>
        <taxon>Bacteria</taxon>
        <taxon>Bacillati</taxon>
        <taxon>Bacillota</taxon>
        <taxon>Clostridia</taxon>
        <taxon>Eubacteriales</taxon>
        <taxon>Oscillospiraceae</taxon>
        <taxon>Oscillospiraceae incertae sedis</taxon>
        <taxon>Candidatus Avoscillospira</taxon>
    </lineage>
</organism>
<dbReference type="PRINTS" id="PR00039">
    <property type="entry name" value="HTHLYSR"/>
</dbReference>
<dbReference type="GO" id="GO:0003700">
    <property type="term" value="F:DNA-binding transcription factor activity"/>
    <property type="evidence" value="ECO:0007669"/>
    <property type="project" value="InterPro"/>
</dbReference>
<evidence type="ECO:0000256" key="1">
    <source>
        <dbReference type="ARBA" id="ARBA00009437"/>
    </source>
</evidence>
<sequence length="320" mass="36528">MFSSMKYVYEVYKERSFSKAAQNLYISQPSLSNKIKKVEAKVGAALFERNTIPLRLTDCGEKYIECAKQIMEIEHSFADYLYNADKLKTGRITIGGSQFFISFILPSILEVFKQKYPQVDIVISEASSVALEEQLFNGSLDLAVDSNSLNSDIYERFLCREERLVLAVPASHKANALVSAYQLTLQDILDNRHYSEDQHPVPMKFFVDEPFILLGPGNDSRKRADQLFADQDIVPKLLVQPEQQFTAYTLANNGMGATIVSDALLRCLAPSDRLVYYKLPDKFSQQSLYFYYKHNRYITPTMHRFLEVAQAQLGCRQSEA</sequence>
<keyword evidence="4" id="KW-0804">Transcription</keyword>
<keyword evidence="2" id="KW-0805">Transcription regulation</keyword>
<dbReference type="Pfam" id="PF00126">
    <property type="entry name" value="HTH_1"/>
    <property type="match status" value="1"/>
</dbReference>
<comment type="caution">
    <text evidence="6">The sequence shown here is derived from an EMBL/GenBank/DDBJ whole genome shotgun (WGS) entry which is preliminary data.</text>
</comment>
<dbReference type="Pfam" id="PF03466">
    <property type="entry name" value="LysR_substrate"/>
    <property type="match status" value="1"/>
</dbReference>
<dbReference type="Proteomes" id="UP000824239">
    <property type="component" value="Unassembled WGS sequence"/>
</dbReference>
<dbReference type="AlphaFoldDB" id="A0A9D1IX35"/>
<dbReference type="SUPFAM" id="SSF53850">
    <property type="entry name" value="Periplasmic binding protein-like II"/>
    <property type="match status" value="1"/>
</dbReference>
<dbReference type="GO" id="GO:0003677">
    <property type="term" value="F:DNA binding"/>
    <property type="evidence" value="ECO:0007669"/>
    <property type="project" value="UniProtKB-KW"/>
</dbReference>
<dbReference type="InterPro" id="IPR005119">
    <property type="entry name" value="LysR_subst-bd"/>
</dbReference>
<reference evidence="6" key="2">
    <citation type="journal article" date="2021" name="PeerJ">
        <title>Extensive microbial diversity within the chicken gut microbiome revealed by metagenomics and culture.</title>
        <authorList>
            <person name="Gilroy R."/>
            <person name="Ravi A."/>
            <person name="Getino M."/>
            <person name="Pursley I."/>
            <person name="Horton D.L."/>
            <person name="Alikhan N.F."/>
            <person name="Baker D."/>
            <person name="Gharbi K."/>
            <person name="Hall N."/>
            <person name="Watson M."/>
            <person name="Adriaenssens E.M."/>
            <person name="Foster-Nyarko E."/>
            <person name="Jarju S."/>
            <person name="Secka A."/>
            <person name="Antonio M."/>
            <person name="Oren A."/>
            <person name="Chaudhuri R.R."/>
            <person name="La Ragione R."/>
            <person name="Hildebrand F."/>
            <person name="Pallen M.J."/>
        </authorList>
    </citation>
    <scope>NUCLEOTIDE SEQUENCE</scope>
    <source>
        <strain evidence="6">ChiBcec15-4380</strain>
    </source>
</reference>
<evidence type="ECO:0000256" key="3">
    <source>
        <dbReference type="ARBA" id="ARBA00023125"/>
    </source>
</evidence>
<dbReference type="SUPFAM" id="SSF46785">
    <property type="entry name" value="Winged helix' DNA-binding domain"/>
    <property type="match status" value="1"/>
</dbReference>
<dbReference type="PROSITE" id="PS50931">
    <property type="entry name" value="HTH_LYSR"/>
    <property type="match status" value="1"/>
</dbReference>
<feature type="domain" description="HTH lysR-type" evidence="5">
    <location>
        <begin position="1"/>
        <end position="57"/>
    </location>
</feature>
<accession>A0A9D1IX35</accession>
<dbReference type="InterPro" id="IPR036388">
    <property type="entry name" value="WH-like_DNA-bd_sf"/>
</dbReference>
<evidence type="ECO:0000256" key="4">
    <source>
        <dbReference type="ARBA" id="ARBA00023163"/>
    </source>
</evidence>
<evidence type="ECO:0000259" key="5">
    <source>
        <dbReference type="PROSITE" id="PS50931"/>
    </source>
</evidence>
<dbReference type="CDD" id="cd05466">
    <property type="entry name" value="PBP2_LTTR_substrate"/>
    <property type="match status" value="1"/>
</dbReference>
<gene>
    <name evidence="6" type="ORF">IAA53_08345</name>
</gene>
<comment type="similarity">
    <text evidence="1">Belongs to the LysR transcriptional regulatory family.</text>
</comment>